<evidence type="ECO:0000259" key="2">
    <source>
        <dbReference type="Pfam" id="PF14613"/>
    </source>
</evidence>
<feature type="domain" description="HAM1-like N-terminal" evidence="3">
    <location>
        <begin position="240"/>
        <end position="568"/>
    </location>
</feature>
<evidence type="ECO:0000313" key="4">
    <source>
        <dbReference type="EMBL" id="KAL0945603.1"/>
    </source>
</evidence>
<dbReference type="InterPro" id="IPR045967">
    <property type="entry name" value="HAM1-like_N"/>
</dbReference>
<feature type="region of interest" description="Disordered" evidence="1">
    <location>
        <begin position="165"/>
        <end position="186"/>
    </location>
</feature>
<dbReference type="Pfam" id="PF14613">
    <property type="entry name" value="HAM1_C"/>
    <property type="match status" value="1"/>
</dbReference>
<dbReference type="PANTHER" id="PTHR31138">
    <property type="entry name" value="CHROMOSOME 19, WHOLE GENOME SHOTGUN SEQUENCE"/>
    <property type="match status" value="1"/>
</dbReference>
<dbReference type="PANTHER" id="PTHR31138:SF1">
    <property type="entry name" value="PDZ DOMAIN-CONTAINING PROTEIN"/>
    <property type="match status" value="1"/>
</dbReference>
<evidence type="ECO:0000256" key="1">
    <source>
        <dbReference type="SAM" id="MobiDB-lite"/>
    </source>
</evidence>
<feature type="domain" description="HAM1-like N-terminal" evidence="3">
    <location>
        <begin position="7"/>
        <end position="219"/>
    </location>
</feature>
<evidence type="ECO:0000259" key="3">
    <source>
        <dbReference type="Pfam" id="PF19343"/>
    </source>
</evidence>
<comment type="caution">
    <text evidence="4">The sequence shown here is derived from an EMBL/GenBank/DDBJ whole genome shotgun (WGS) entry which is preliminary data.</text>
</comment>
<keyword evidence="5" id="KW-1185">Reference proteome</keyword>
<dbReference type="EMBL" id="JASNQZ010000017">
    <property type="protein sequence ID" value="KAL0945603.1"/>
    <property type="molecule type" value="Genomic_DNA"/>
</dbReference>
<evidence type="ECO:0000313" key="5">
    <source>
        <dbReference type="Proteomes" id="UP001556367"/>
    </source>
</evidence>
<dbReference type="Proteomes" id="UP001556367">
    <property type="component" value="Unassembled WGS sequence"/>
</dbReference>
<dbReference type="Pfam" id="PF19343">
    <property type="entry name" value="HAM1_N"/>
    <property type="match status" value="2"/>
</dbReference>
<dbReference type="InterPro" id="IPR027842">
    <property type="entry name" value="HAM1-like_C"/>
</dbReference>
<feature type="domain" description="HAM1-like C-terminal" evidence="2">
    <location>
        <begin position="601"/>
        <end position="685"/>
    </location>
</feature>
<sequence length="822" mass="90957">MDKATSVLAAINAGKLPSTEQASQAIDWFIQEIIPQARPGGNDELSAQGRVLAADSRTVLEAYKQFLVQKNDDNLIQQALWHLNEADLSDTSTNVIDTNEANGDMKKLRSSLRTVIEILWTNTTSQGSSLFEDFASFSRLALANAAEAIEGQAGSAKDKLREIDSEVQEGDRDAVGRKRRRLEEEKDPKVAFEHGMDTLKDAGVSVIGTAQDASQTVEENAQKANNRVRDAYFQICDRAQSDPKYHDAISTLFDTVQKWVTRSLDTASDVNKGTDLESFVDDPTPEQHVPKALRGIGSFIERLAGGKPLDDLYAKIRACVVDIRQDDDLQTWFNQFFEHLRKSVDEPGYARSDEATQRRKLLKNKWEDLKDETSESGKKWQADWAAFKEEWTQFQSRIANDKDLNRIHQAHTKLGQDIERGLVETGSQAASTGIEAAMQQASWFWQDIFKVYAPKFIDLMKGIPIPRTEYKDAEVEFVLENVDISSFKLLPAHIYIRNITDVDIKTTETSSQTAVGTLTRISAQGVQMHLKDVSFWYKDKTASIGPSEHSGLLGFKLPEKGIDIDMRIRLIPSTPPGEREGERERRRAFHTIETVSVNVSEDIELEVKESNHSILVSVFKPILVSRFREALARTLAEQTRAVLESGDALAWDIGSRSEVFADTGLGAGPAMIAAVWSEIGHYVRNTDAGWRATGTGIVREAGEGAGSKGEGASFAMGAEPQILSGEKRGPLGTGSEPLAQKAQRLTQQVKKKGQEVADEMDVDLDVDAEDAKGAAKELKDQAKELVVQGKHTVESFARSVDAKAEQEKAKPGWKSSAYDISV</sequence>
<reference evidence="5" key="1">
    <citation type="submission" date="2024-06" db="EMBL/GenBank/DDBJ databases">
        <title>Multi-omics analyses provide insights into the biosynthesis of the anticancer antibiotic pleurotin in Hohenbuehelia grisea.</title>
        <authorList>
            <person name="Weaver J.A."/>
            <person name="Alberti F."/>
        </authorList>
    </citation>
    <scope>NUCLEOTIDE SEQUENCE [LARGE SCALE GENOMIC DNA]</scope>
    <source>
        <strain evidence="5">T-177</strain>
    </source>
</reference>
<protein>
    <submittedName>
        <fullName evidence="4">Uncharacterized protein</fullName>
    </submittedName>
</protein>
<organism evidence="4 5">
    <name type="scientific">Hohenbuehelia grisea</name>
    <dbReference type="NCBI Taxonomy" id="104357"/>
    <lineage>
        <taxon>Eukaryota</taxon>
        <taxon>Fungi</taxon>
        <taxon>Dikarya</taxon>
        <taxon>Basidiomycota</taxon>
        <taxon>Agaricomycotina</taxon>
        <taxon>Agaricomycetes</taxon>
        <taxon>Agaricomycetidae</taxon>
        <taxon>Agaricales</taxon>
        <taxon>Pleurotineae</taxon>
        <taxon>Pleurotaceae</taxon>
        <taxon>Hohenbuehelia</taxon>
    </lineage>
</organism>
<accession>A0ABR3IQP3</accession>
<proteinExistence type="predicted"/>
<name>A0ABR3IQP3_9AGAR</name>
<gene>
    <name evidence="4" type="ORF">HGRIS_014759</name>
</gene>